<gene>
    <name evidence="2" type="primary">28</name>
    <name evidence="2" type="ORF">PBI_BRITBRAT_28</name>
</gene>
<proteinExistence type="predicted"/>
<protein>
    <recommendedName>
        <fullName evidence="4">Minor tail protein</fullName>
    </recommendedName>
</protein>
<dbReference type="Proteomes" id="UP000202279">
    <property type="component" value="Segment"/>
</dbReference>
<dbReference type="EMBL" id="KU998233">
    <property type="protein sequence ID" value="ANA85236.1"/>
    <property type="molecule type" value="Genomic_DNA"/>
</dbReference>
<keyword evidence="3" id="KW-1185">Reference proteome</keyword>
<evidence type="ECO:0000313" key="3">
    <source>
        <dbReference type="Proteomes" id="UP000202279"/>
    </source>
</evidence>
<dbReference type="RefSeq" id="YP_009276555.1">
    <property type="nucleotide sequence ID" value="NC_030942.1"/>
</dbReference>
<feature type="region of interest" description="Disordered" evidence="1">
    <location>
        <begin position="1"/>
        <end position="25"/>
    </location>
</feature>
<feature type="compositionally biased region" description="Polar residues" evidence="1">
    <location>
        <begin position="263"/>
        <end position="273"/>
    </location>
</feature>
<evidence type="ECO:0000256" key="1">
    <source>
        <dbReference type="SAM" id="MobiDB-lite"/>
    </source>
</evidence>
<name>A0A166XZC2_9CAUD</name>
<accession>A0A166XZC2</accession>
<evidence type="ECO:0000313" key="2">
    <source>
        <dbReference type="EMBL" id="ANA85236.1"/>
    </source>
</evidence>
<evidence type="ECO:0008006" key="4">
    <source>
        <dbReference type="Google" id="ProtNLM"/>
    </source>
</evidence>
<dbReference type="KEGG" id="vg:28802873"/>
<organism evidence="2 3">
    <name type="scientific">Gordonia phage BritBrat</name>
    <dbReference type="NCBI Taxonomy" id="1838064"/>
    <lineage>
        <taxon>Viruses</taxon>
        <taxon>Duplodnaviria</taxon>
        <taxon>Heunggongvirae</taxon>
        <taxon>Uroviricota</taxon>
        <taxon>Caudoviricetes</taxon>
        <taxon>Britbratvirus</taxon>
        <taxon>Britbratvirus britbrat</taxon>
    </lineage>
</organism>
<dbReference type="OrthoDB" id="784at10239"/>
<feature type="region of interest" description="Disordered" evidence="1">
    <location>
        <begin position="245"/>
        <end position="273"/>
    </location>
</feature>
<reference evidence="3" key="1">
    <citation type="submission" date="2016-03" db="EMBL/GenBank/DDBJ databases">
        <authorList>
            <person name="Ploux O."/>
        </authorList>
    </citation>
    <scope>NUCLEOTIDE SEQUENCE [LARGE SCALE GENOMIC DNA]</scope>
</reference>
<sequence>MTTPNLPPTTPPSELPNGVMTPASLASDLQDHSSGKFKSVAAGRFPSHVNSTAAGNPANVGGPLGFIVQLFSNFAANIANEDPANVKTPDDLLPKVGGFFNGLPVLQALVLTPLSYLLGWILGDDPENWDSIEELRDNLIPALIRLPLRILAQLIGGIPIIGDAVEDALAGWLRNTNETATDAAETVVSVGTQVTYFQQVISVRSGRPLHETGPDRTACVSFPFSEMNLPVSNITIGGGAHEHSLSGNSGYESAGGDNHRHSLNGSLAKATSSGADHSHTVTLSTNPPVVNATANWAPWASIIIDSAAERKVLGWMAYKSGTVSTFHVDVFAQEPDGSVGPVIYSSPNLAGELVTSIAWMQHLMDGASVIADVDDVVDVQFRMTGTGIVHIAGVNFPYATPITGMRPYSPGAGRNPSTTPVPASLTTAQRDAMYGGPTVFVGLGLDVGQTSIPVVIVDDLNRSSFGPEYKTFGNIKIEGGRAKHTASGLSTNSGAAMRVQSLNSDYFEISFDLWLDGDVEEYQIAGAGGRCTSSLGAGIWLTANENGVYIQTGSYSSRTTRSTVPAPGSGRYTLRPRRSADNTHWIYDVFYGDANDPENDPIGDWADTTGIVPDGVGRRRVAMVVNGAAFFPSGELDNFVARDTTIPEEV</sequence>
<feature type="compositionally biased region" description="Pro residues" evidence="1">
    <location>
        <begin position="1"/>
        <end position="14"/>
    </location>
</feature>
<dbReference type="GeneID" id="28802873"/>